<proteinExistence type="predicted"/>
<protein>
    <recommendedName>
        <fullName evidence="1">Berberine/berberine-like domain-containing protein</fullName>
    </recommendedName>
</protein>
<evidence type="ECO:0000313" key="3">
    <source>
        <dbReference type="Proteomes" id="UP000195321"/>
    </source>
</evidence>
<evidence type="ECO:0000313" key="2">
    <source>
        <dbReference type="EMBL" id="OUM49288.1"/>
    </source>
</evidence>
<dbReference type="AlphaFoldDB" id="A0A1Y3MFR9"/>
<gene>
    <name evidence="2" type="ORF">BW425_08715</name>
</gene>
<dbReference type="GO" id="GO:0016491">
    <property type="term" value="F:oxidoreductase activity"/>
    <property type="evidence" value="ECO:0007669"/>
    <property type="project" value="InterPro"/>
</dbReference>
<evidence type="ECO:0000259" key="1">
    <source>
        <dbReference type="Pfam" id="PF08031"/>
    </source>
</evidence>
<dbReference type="Proteomes" id="UP000195321">
    <property type="component" value="Unassembled WGS sequence"/>
</dbReference>
<dbReference type="EMBL" id="MWPX01000007">
    <property type="protein sequence ID" value="OUM49288.1"/>
    <property type="molecule type" value="Genomic_DNA"/>
</dbReference>
<dbReference type="Pfam" id="PF08031">
    <property type="entry name" value="BBE"/>
    <property type="match status" value="1"/>
</dbReference>
<accession>A0A1Y3MFR9</accession>
<reference evidence="2 3" key="1">
    <citation type="submission" date="2017-02" db="EMBL/GenBank/DDBJ databases">
        <title>Bacillus pseudomycoides isolate FSL K6-0042.</title>
        <authorList>
            <person name="Kovac J."/>
        </authorList>
    </citation>
    <scope>NUCLEOTIDE SEQUENCE [LARGE SCALE GENOMIC DNA]</scope>
    <source>
        <strain evidence="2 3">FSL K6-0042</strain>
    </source>
</reference>
<feature type="domain" description="Berberine/berberine-like" evidence="1">
    <location>
        <begin position="3"/>
        <end position="21"/>
    </location>
</feature>
<name>A0A1Y3MFR9_9BACI</name>
<organism evidence="2 3">
    <name type="scientific">Bacillus pseudomycoides</name>
    <dbReference type="NCBI Taxonomy" id="64104"/>
    <lineage>
        <taxon>Bacteria</taxon>
        <taxon>Bacillati</taxon>
        <taxon>Bacillota</taxon>
        <taxon>Bacilli</taxon>
        <taxon>Bacillales</taxon>
        <taxon>Bacillaceae</taxon>
        <taxon>Bacillus</taxon>
        <taxon>Bacillus cereus group</taxon>
    </lineage>
</organism>
<sequence>MSSVKTVYDPCNVFRFPQSIPPFHK</sequence>
<dbReference type="GO" id="GO:0050660">
    <property type="term" value="F:flavin adenine dinucleotide binding"/>
    <property type="evidence" value="ECO:0007669"/>
    <property type="project" value="InterPro"/>
</dbReference>
<dbReference type="RefSeq" id="WP_077295055.1">
    <property type="nucleotide sequence ID" value="NZ_CP189809.1"/>
</dbReference>
<dbReference type="InterPro" id="IPR016169">
    <property type="entry name" value="FAD-bd_PCMH_sub2"/>
</dbReference>
<dbReference type="InterPro" id="IPR012951">
    <property type="entry name" value="BBE"/>
</dbReference>
<dbReference type="Gene3D" id="3.30.465.10">
    <property type="match status" value="1"/>
</dbReference>
<comment type="caution">
    <text evidence="2">The sequence shown here is derived from an EMBL/GenBank/DDBJ whole genome shotgun (WGS) entry which is preliminary data.</text>
</comment>